<evidence type="ECO:0000256" key="9">
    <source>
        <dbReference type="PIRNR" id="PIRNR005096"/>
    </source>
</evidence>
<keyword evidence="6 9" id="KW-0413">Isomerase</keyword>
<comment type="pathway">
    <text evidence="4 9">Carbohydrate metabolism; hexose metabolism.</text>
</comment>
<name>A0A6P6YHS4_DERPT</name>
<comment type="function">
    <text evidence="8">Mutarotase that catalyzes the interconversion of beta-D-galactose and alpha-D-galactose during galactose metabolism. Beta-D-galactose is metabolized in the liver into glucose 1-phosphate, the primary metabolic fuel, by the action of four enzymes that constitute the Leloir pathway: GALM, GALK1 (galactokinase), GALT (galactose-1-phosphate uridylyltransferase) and GALE (UDP-galactose-4'-epimerase). Involved in the maintenance of the equilibrium between the beta- and alpha-anomers of galactose, therefore ensuring a sufficient supply of the alpha-anomer for GALK1. Also active on D-glucose although shows a preference for galactose over glucose.</text>
</comment>
<dbReference type="InterPro" id="IPR018052">
    <property type="entry name" value="Ald1_epimerase_CS"/>
</dbReference>
<gene>
    <name evidence="14" type="primary">LOC113798702</name>
</gene>
<evidence type="ECO:0000313" key="14">
    <source>
        <dbReference type="RefSeq" id="XP_027205068.1"/>
    </source>
</evidence>
<evidence type="ECO:0000256" key="4">
    <source>
        <dbReference type="ARBA" id="ARBA00005028"/>
    </source>
</evidence>
<feature type="active site" description="Proton acceptor" evidence="10">
    <location>
        <position position="331"/>
    </location>
</feature>
<evidence type="ECO:0000256" key="11">
    <source>
        <dbReference type="PIRSR" id="PIRSR005096-2"/>
    </source>
</evidence>
<comment type="catalytic activity">
    <reaction evidence="1 9">
        <text>alpha-D-glucose = beta-D-glucose</text>
        <dbReference type="Rhea" id="RHEA:10264"/>
        <dbReference type="ChEBI" id="CHEBI:15903"/>
        <dbReference type="ChEBI" id="CHEBI:17925"/>
        <dbReference type="EC" id="5.1.3.3"/>
    </reaction>
</comment>
<dbReference type="Gene3D" id="2.70.98.10">
    <property type="match status" value="1"/>
</dbReference>
<accession>A0A6P6YHS4</accession>
<evidence type="ECO:0000256" key="6">
    <source>
        <dbReference type="ARBA" id="ARBA00023235"/>
    </source>
</evidence>
<dbReference type="FunCoup" id="A0A6P6YHS4">
    <property type="interactions" value="312"/>
</dbReference>
<feature type="binding site" evidence="12">
    <location>
        <begin position="81"/>
        <end position="82"/>
    </location>
    <ligand>
        <name>beta-D-galactose</name>
        <dbReference type="ChEBI" id="CHEBI:27667"/>
    </ligand>
</feature>
<keyword evidence="13" id="KW-1185">Reference proteome</keyword>
<dbReference type="UniPathway" id="UPA00214"/>
<proteinExistence type="inferred from homology"/>
<dbReference type="PANTHER" id="PTHR10091">
    <property type="entry name" value="ALDOSE-1-EPIMERASE"/>
    <property type="match status" value="1"/>
</dbReference>
<evidence type="ECO:0000256" key="12">
    <source>
        <dbReference type="PIRSR" id="PIRSR005096-3"/>
    </source>
</evidence>
<dbReference type="NCBIfam" id="NF008277">
    <property type="entry name" value="PRK11055.1"/>
    <property type="match status" value="1"/>
</dbReference>
<feature type="binding site" evidence="11">
    <location>
        <position position="252"/>
    </location>
    <ligand>
        <name>beta-D-galactose</name>
        <dbReference type="ChEBI" id="CHEBI:27667"/>
    </ligand>
</feature>
<feature type="binding site" evidence="12">
    <location>
        <begin position="185"/>
        <end position="187"/>
    </location>
    <ligand>
        <name>beta-D-galactose</name>
        <dbReference type="ChEBI" id="CHEBI:27667"/>
    </ligand>
</feature>
<evidence type="ECO:0000256" key="3">
    <source>
        <dbReference type="ARBA" id="ARBA00004947"/>
    </source>
</evidence>
<dbReference type="SUPFAM" id="SSF74650">
    <property type="entry name" value="Galactose mutarotase-like"/>
    <property type="match status" value="1"/>
</dbReference>
<evidence type="ECO:0000256" key="10">
    <source>
        <dbReference type="PIRSR" id="PIRSR005096-1"/>
    </source>
</evidence>
<dbReference type="KEGG" id="dpte:113798702"/>
<dbReference type="InterPro" id="IPR008183">
    <property type="entry name" value="Aldose_1/G6P_1-epimerase"/>
</dbReference>
<evidence type="ECO:0000256" key="8">
    <source>
        <dbReference type="ARBA" id="ARBA00045743"/>
    </source>
</evidence>
<dbReference type="Proteomes" id="UP000515146">
    <property type="component" value="Unplaced"/>
</dbReference>
<dbReference type="GO" id="GO:0004034">
    <property type="term" value="F:aldose 1-epimerase activity"/>
    <property type="evidence" value="ECO:0007669"/>
    <property type="project" value="UniProtKB-EC"/>
</dbReference>
<dbReference type="RefSeq" id="XP_027205068.1">
    <property type="nucleotide sequence ID" value="XM_027349267.1"/>
</dbReference>
<comment type="pathway">
    <text evidence="3">Carbohydrate metabolism; galactose metabolism.</text>
</comment>
<dbReference type="EC" id="5.1.3.3" evidence="9"/>
<dbReference type="UniPathway" id="UPA00242"/>
<dbReference type="OMA" id="LENDHGM"/>
<evidence type="ECO:0000256" key="1">
    <source>
        <dbReference type="ARBA" id="ARBA00001614"/>
    </source>
</evidence>
<dbReference type="InterPro" id="IPR015443">
    <property type="entry name" value="Aldose_1-epimerase"/>
</dbReference>
<dbReference type="CDD" id="cd09019">
    <property type="entry name" value="galactose_mutarotase_like"/>
    <property type="match status" value="1"/>
</dbReference>
<protein>
    <recommendedName>
        <fullName evidence="9">Aldose 1-epimerase</fullName>
        <ecNumber evidence="9">5.1.3.3</ecNumber>
    </recommendedName>
</protein>
<dbReference type="PANTHER" id="PTHR10091:SF0">
    <property type="entry name" value="GALACTOSE MUTAROTASE"/>
    <property type="match status" value="1"/>
</dbReference>
<sequence>MPIEKTIFHNGGDNDNIVTLYSLTNGRLMVKIIDYGATIVQIKYPDNNQIERDLVLGFDDIFGYKSKLNPYFGSTIGRFANRIANGTFCLDEQQYHLHRNNGENSLHGGQIGFDKRQWKLSNETDYSITLMYRSFDGEEGYPGTLIIKVRFEITDSDELQIEYEAKLEQQDSTNVDKTIVSLTNHSYFNLNGCYDQNSTKILDHKICLYAQDYLEIDDNLIPTGRILSVKDTVMEFPKQPLRTIGERNFSYDHCYVLINDSNEWDLKTKRPLRLAAEAYSEKTGIKMSFMTDEPAFQFYIGGFISDKGLQTKKSQSSEFLSLGKNSGFCFEAQRFPNAINHDSWRNQVILTANDIYTQKTVYKFNLANV</sequence>
<dbReference type="InterPro" id="IPR047215">
    <property type="entry name" value="Galactose_mutarotase-like"/>
</dbReference>
<evidence type="ECO:0000256" key="7">
    <source>
        <dbReference type="ARBA" id="ARBA00023277"/>
    </source>
</evidence>
<dbReference type="GO" id="GO:0033499">
    <property type="term" value="P:galactose catabolic process via UDP-galactose, Leloir pathway"/>
    <property type="evidence" value="ECO:0007669"/>
    <property type="project" value="TreeGrafter"/>
</dbReference>
<dbReference type="InterPro" id="IPR011013">
    <property type="entry name" value="Gal_mutarotase_sf_dom"/>
</dbReference>
<evidence type="ECO:0000256" key="5">
    <source>
        <dbReference type="ARBA" id="ARBA00006206"/>
    </source>
</evidence>
<dbReference type="Pfam" id="PF01263">
    <property type="entry name" value="Aldose_epim"/>
    <property type="match status" value="1"/>
</dbReference>
<evidence type="ECO:0000313" key="13">
    <source>
        <dbReference type="Proteomes" id="UP000515146"/>
    </source>
</evidence>
<dbReference type="GO" id="GO:0030246">
    <property type="term" value="F:carbohydrate binding"/>
    <property type="evidence" value="ECO:0007669"/>
    <property type="project" value="InterPro"/>
</dbReference>
<feature type="active site" description="Proton donor" evidence="10">
    <location>
        <position position="185"/>
    </location>
</feature>
<dbReference type="AlphaFoldDB" id="A0A6P6YHS4"/>
<dbReference type="InParanoid" id="A0A6P6YHS4"/>
<comment type="catalytic activity">
    <reaction evidence="2">
        <text>alpha-D-galactose = beta-D-galactose</text>
        <dbReference type="Rhea" id="RHEA:28675"/>
        <dbReference type="ChEBI" id="CHEBI:27667"/>
        <dbReference type="ChEBI" id="CHEBI:28061"/>
        <dbReference type="EC" id="5.1.3.3"/>
    </reaction>
    <physiologicalReaction direction="right-to-left" evidence="2">
        <dbReference type="Rhea" id="RHEA:28677"/>
    </physiologicalReaction>
</comment>
<evidence type="ECO:0000256" key="2">
    <source>
        <dbReference type="ARBA" id="ARBA00001712"/>
    </source>
</evidence>
<comment type="similarity">
    <text evidence="5 9">Belongs to the aldose epimerase family.</text>
</comment>
<dbReference type="GO" id="GO:0006006">
    <property type="term" value="P:glucose metabolic process"/>
    <property type="evidence" value="ECO:0007669"/>
    <property type="project" value="TreeGrafter"/>
</dbReference>
<dbReference type="PROSITE" id="PS00545">
    <property type="entry name" value="ALDOSE_1_EPIMERASE"/>
    <property type="match status" value="1"/>
</dbReference>
<reference evidence="14" key="1">
    <citation type="submission" date="2025-08" db="UniProtKB">
        <authorList>
            <consortium name="RefSeq"/>
        </authorList>
    </citation>
    <scope>IDENTIFICATION</scope>
    <source>
        <strain evidence="14">Airmid</strain>
    </source>
</reference>
<dbReference type="OrthoDB" id="274691at2759"/>
<organism evidence="13 14">
    <name type="scientific">Dermatophagoides pteronyssinus</name>
    <name type="common">European house dust mite</name>
    <dbReference type="NCBI Taxonomy" id="6956"/>
    <lineage>
        <taxon>Eukaryota</taxon>
        <taxon>Metazoa</taxon>
        <taxon>Ecdysozoa</taxon>
        <taxon>Arthropoda</taxon>
        <taxon>Chelicerata</taxon>
        <taxon>Arachnida</taxon>
        <taxon>Acari</taxon>
        <taxon>Acariformes</taxon>
        <taxon>Sarcoptiformes</taxon>
        <taxon>Astigmata</taxon>
        <taxon>Psoroptidia</taxon>
        <taxon>Analgoidea</taxon>
        <taxon>Pyroglyphidae</taxon>
        <taxon>Dermatophagoidinae</taxon>
        <taxon>Dermatophagoides</taxon>
    </lineage>
</organism>
<keyword evidence="7 9" id="KW-0119">Carbohydrate metabolism</keyword>
<dbReference type="InterPro" id="IPR014718">
    <property type="entry name" value="GH-type_carb-bd"/>
</dbReference>
<dbReference type="PIRSF" id="PIRSF005096">
    <property type="entry name" value="GALM"/>
    <property type="match status" value="1"/>
</dbReference>